<dbReference type="EMBL" id="KQ086097">
    <property type="protein sequence ID" value="KLO08293.1"/>
    <property type="molecule type" value="Genomic_DNA"/>
</dbReference>
<dbReference type="Proteomes" id="UP000053477">
    <property type="component" value="Unassembled WGS sequence"/>
</dbReference>
<dbReference type="InParanoid" id="A0A0H2RFG8"/>
<protein>
    <submittedName>
        <fullName evidence="1">Uncharacterized protein</fullName>
    </submittedName>
</protein>
<evidence type="ECO:0000313" key="2">
    <source>
        <dbReference type="Proteomes" id="UP000053477"/>
    </source>
</evidence>
<gene>
    <name evidence="1" type="ORF">SCHPADRAFT_1001039</name>
</gene>
<sequence length="567" mass="63907">MCRDVSEVLSVLEDVARSPYLCSIDLQEEFRWENWNIFQTIYEDGDAFAEDIASRFIDPDSTSRFMSSLFQLDNVVSILDVLSSLAKGLQAHLKPSRDSIVTKLSKGISSLPKEILIKIFQMSVWGEGSGAGQQAILLSQVSHEFREITLQTRDLWTTLNSYDPPLLLEMFISRAGLSEEYHVFLHPCAEFGKDDVAHFANICQSSIPRWKTLTVKQSVQESLAVDGAGKFLDSLADYFEENNLKLSSLEELNVSGYWGLDPYSSLGAYKWASRLHSVRCTFILLHPTPANLESVSTLFISLNIELSIQQLPRLLDLLVVMPVLTSLELELLGVNIASSHLVLPQCQTSRITSFHLRLREIRLGKYHAEHSCVSLLMDALRMPSLEELHISVVVWDLHLDDDRLNSAERINRLSSLSRSLLPFHLSNCSRLKSLSFDVSIDEDWNCMPSDYHTPPDSTLLIIPFDRISHIPTVEFSSFGRVVFAHEAGLDDGEGLRNIGACTQCRLQEMKFVGCKNMVPGDLKRAIDSMESLGVWNSVKRVVVENCAHLSYDEVVDVVGKEKLHFLR</sequence>
<accession>A0A0H2RFG8</accession>
<keyword evidence="2" id="KW-1185">Reference proteome</keyword>
<reference evidence="1 2" key="1">
    <citation type="submission" date="2015-04" db="EMBL/GenBank/DDBJ databases">
        <title>Complete genome sequence of Schizopora paradoxa KUC8140, a cosmopolitan wood degrader in East Asia.</title>
        <authorList>
            <consortium name="DOE Joint Genome Institute"/>
            <person name="Min B."/>
            <person name="Park H."/>
            <person name="Jang Y."/>
            <person name="Kim J.-J."/>
            <person name="Kim K.H."/>
            <person name="Pangilinan J."/>
            <person name="Lipzen A."/>
            <person name="Riley R."/>
            <person name="Grigoriev I.V."/>
            <person name="Spatafora J.W."/>
            <person name="Choi I.-G."/>
        </authorList>
    </citation>
    <scope>NUCLEOTIDE SEQUENCE [LARGE SCALE GENOMIC DNA]</scope>
    <source>
        <strain evidence="1 2">KUC8140</strain>
    </source>
</reference>
<evidence type="ECO:0000313" key="1">
    <source>
        <dbReference type="EMBL" id="KLO08293.1"/>
    </source>
</evidence>
<organism evidence="1 2">
    <name type="scientific">Schizopora paradoxa</name>
    <dbReference type="NCBI Taxonomy" id="27342"/>
    <lineage>
        <taxon>Eukaryota</taxon>
        <taxon>Fungi</taxon>
        <taxon>Dikarya</taxon>
        <taxon>Basidiomycota</taxon>
        <taxon>Agaricomycotina</taxon>
        <taxon>Agaricomycetes</taxon>
        <taxon>Hymenochaetales</taxon>
        <taxon>Schizoporaceae</taxon>
        <taxon>Schizopora</taxon>
    </lineage>
</organism>
<name>A0A0H2RFG8_9AGAM</name>
<proteinExistence type="predicted"/>
<dbReference type="AlphaFoldDB" id="A0A0H2RFG8"/>
<dbReference type="OrthoDB" id="3203373at2759"/>